<gene>
    <name evidence="2" type="ORF">HHL24_07870</name>
</gene>
<feature type="repeat" description="TPR" evidence="1">
    <location>
        <begin position="117"/>
        <end position="150"/>
    </location>
</feature>
<accession>A0A848ICQ5</accession>
<keyword evidence="1" id="KW-0802">TPR repeat</keyword>
<dbReference type="SMART" id="SM00028">
    <property type="entry name" value="TPR"/>
    <property type="match status" value="5"/>
</dbReference>
<dbReference type="SUPFAM" id="SSF48452">
    <property type="entry name" value="TPR-like"/>
    <property type="match status" value="1"/>
</dbReference>
<dbReference type="SUPFAM" id="SSF53756">
    <property type="entry name" value="UDP-Glycosyltransferase/glycogen phosphorylase"/>
    <property type="match status" value="1"/>
</dbReference>
<dbReference type="InterPro" id="IPR011990">
    <property type="entry name" value="TPR-like_helical_dom_sf"/>
</dbReference>
<dbReference type="PANTHER" id="PTHR44809">
    <property type="match status" value="1"/>
</dbReference>
<dbReference type="Pfam" id="PF13432">
    <property type="entry name" value="TPR_16"/>
    <property type="match status" value="3"/>
</dbReference>
<evidence type="ECO:0000313" key="2">
    <source>
        <dbReference type="EMBL" id="NML97864.1"/>
    </source>
</evidence>
<name>A0A848ICQ5_9BURK</name>
<dbReference type="RefSeq" id="WP_169484947.1">
    <property type="nucleotide sequence ID" value="NZ_JABBGJ010000007.1"/>
</dbReference>
<dbReference type="PROSITE" id="PS50005">
    <property type="entry name" value="TPR"/>
    <property type="match status" value="2"/>
</dbReference>
<dbReference type="InterPro" id="IPR002201">
    <property type="entry name" value="Glyco_trans_9"/>
</dbReference>
<keyword evidence="3" id="KW-1185">Reference proteome</keyword>
<dbReference type="PROSITE" id="PS50293">
    <property type="entry name" value="TPR_REGION"/>
    <property type="match status" value="1"/>
</dbReference>
<dbReference type="Proteomes" id="UP000544134">
    <property type="component" value="Unassembled WGS sequence"/>
</dbReference>
<evidence type="ECO:0000313" key="3">
    <source>
        <dbReference type="Proteomes" id="UP000544134"/>
    </source>
</evidence>
<dbReference type="EMBL" id="JABBGJ010000007">
    <property type="protein sequence ID" value="NML97864.1"/>
    <property type="molecule type" value="Genomic_DNA"/>
</dbReference>
<dbReference type="InterPro" id="IPR019734">
    <property type="entry name" value="TPR_rpt"/>
</dbReference>
<protein>
    <submittedName>
        <fullName evidence="2">Tetratricopeptide repeat protein</fullName>
    </submittedName>
</protein>
<comment type="caution">
    <text evidence="2">The sequence shown here is derived from an EMBL/GenBank/DDBJ whole genome shotgun (WGS) entry which is preliminary data.</text>
</comment>
<dbReference type="Gene3D" id="3.40.50.2000">
    <property type="entry name" value="Glycogen Phosphorylase B"/>
    <property type="match status" value="1"/>
</dbReference>
<dbReference type="GO" id="GO:0016757">
    <property type="term" value="F:glycosyltransferase activity"/>
    <property type="evidence" value="ECO:0007669"/>
    <property type="project" value="InterPro"/>
</dbReference>
<dbReference type="Gene3D" id="1.25.40.10">
    <property type="entry name" value="Tetratricopeptide repeat domain"/>
    <property type="match status" value="2"/>
</dbReference>
<organism evidence="2 3">
    <name type="scientific">Paraburkholderia polaris</name>
    <dbReference type="NCBI Taxonomy" id="2728848"/>
    <lineage>
        <taxon>Bacteria</taxon>
        <taxon>Pseudomonadati</taxon>
        <taxon>Pseudomonadota</taxon>
        <taxon>Betaproteobacteria</taxon>
        <taxon>Burkholderiales</taxon>
        <taxon>Burkholderiaceae</taxon>
        <taxon>Paraburkholderia</taxon>
    </lineage>
</organism>
<dbReference type="Pfam" id="PF01075">
    <property type="entry name" value="Glyco_transf_9"/>
    <property type="match status" value="1"/>
</dbReference>
<dbReference type="PANTHER" id="PTHR44809:SF1">
    <property type="entry name" value="PROTEIN O-MANNOSYL-TRANSFERASE TMTC1"/>
    <property type="match status" value="1"/>
</dbReference>
<evidence type="ECO:0000256" key="1">
    <source>
        <dbReference type="PROSITE-ProRule" id="PRU00339"/>
    </source>
</evidence>
<feature type="repeat" description="TPR" evidence="1">
    <location>
        <begin position="151"/>
        <end position="184"/>
    </location>
</feature>
<sequence>MSTRSAPTGLRPISSDEAYALACRKLADGQLDVAESLLLALARQMPLHGSVLGMLGALRLQQGRLPEAIDHCEAARSADPASALHPTNLATALAGTGQPDAAINLLREVCAAHPGFVLAHYNLGNFLRDADEPSAAEAAYRAALAIDPAHVSCLTNLGTVLLGLGRYDEAEALFREALERDPRNASAAGNLALSAATRGDHAKAADTYASVLPIADAATADGVRFNRSLSLIRLGRYEEAFPLYESRWQGSRDLHHAYRYSSAQQWRGEPLAGKRLLVWGEQGFGDTLQFARYLPLVAARGPASLTLAVHPALVRLFRQSFPGVDVIAETGLPAQSGDAWDWHCPIMSVALALAHPGPVRKAGISDEIPYLHADSADIAQWEGRLASLEPTRPLRIGLSWRAGPKDKGERGFDLDLARPLAGLPNLRFYRLTRAETYRGAEPTPDGVDLVDPTADLTDFAATAALIGCLDYVISVDTSVLHLAGALGKQALGLLPAHGGNWFEPGEGQQPWYPTVTVWRQAAIGDWPSLLERVAEALRTGKLPGQQAPAHG</sequence>
<proteinExistence type="predicted"/>
<dbReference type="AlphaFoldDB" id="A0A848ICQ5"/>
<reference evidence="2 3" key="1">
    <citation type="submission" date="2020-04" db="EMBL/GenBank/DDBJ databases">
        <title>Paraburkholderia sp. RP-4-7 isolated from soil.</title>
        <authorList>
            <person name="Dahal R.H."/>
        </authorList>
    </citation>
    <scope>NUCLEOTIDE SEQUENCE [LARGE SCALE GENOMIC DNA]</scope>
    <source>
        <strain evidence="2 3">RP-4-7</strain>
    </source>
</reference>
<dbReference type="InterPro" id="IPR052943">
    <property type="entry name" value="TMTC_O-mannosyl-trnsfr"/>
</dbReference>